<keyword evidence="4" id="KW-1185">Reference proteome</keyword>
<comment type="caution">
    <text evidence="3">The sequence shown here is derived from an EMBL/GenBank/DDBJ whole genome shotgun (WGS) entry which is preliminary data.</text>
</comment>
<dbReference type="PANTHER" id="PTHR38687:SF1">
    <property type="entry name" value="CELL DIVISION PROTEIN DEDD"/>
    <property type="match status" value="1"/>
</dbReference>
<feature type="compositionally biased region" description="Pro residues" evidence="1">
    <location>
        <begin position="71"/>
        <end position="83"/>
    </location>
</feature>
<organism evidence="3 4">
    <name type="scientific">Thauera sedimentorum</name>
    <dbReference type="NCBI Taxonomy" id="2767595"/>
    <lineage>
        <taxon>Bacteria</taxon>
        <taxon>Pseudomonadati</taxon>
        <taxon>Pseudomonadota</taxon>
        <taxon>Betaproteobacteria</taxon>
        <taxon>Rhodocyclales</taxon>
        <taxon>Zoogloeaceae</taxon>
        <taxon>Thauera</taxon>
    </lineage>
</organism>
<evidence type="ECO:0000256" key="1">
    <source>
        <dbReference type="SAM" id="MobiDB-lite"/>
    </source>
</evidence>
<feature type="compositionally biased region" description="Basic and acidic residues" evidence="1">
    <location>
        <begin position="124"/>
        <end position="136"/>
    </location>
</feature>
<dbReference type="RefSeq" id="WP_187717857.1">
    <property type="nucleotide sequence ID" value="NZ_JACTAH010000001.1"/>
</dbReference>
<dbReference type="PANTHER" id="PTHR38687">
    <property type="entry name" value="CELL DIVISION PROTEIN DEDD-RELATED"/>
    <property type="match status" value="1"/>
</dbReference>
<feature type="domain" description="SPOR" evidence="2">
    <location>
        <begin position="144"/>
        <end position="218"/>
    </location>
</feature>
<proteinExistence type="predicted"/>
<sequence>MDTDNLELKKRSRRRLVGAAALALLAAILLPMVMDQEPRAPSQDIQITIPNRDAELSRPIAGRAPADPEPDVAPPPQEQPPAQTPAEAPAPSAAAAPAPPAAPAPAAQPSAPAAPPAQAAPAKPPRDEADRVRAILEGKVPPPPAAGDGFVVQVAAFGEAGKASALASELKAKGFSAYTEKAGSVTRVRVGPFAARAEADRAAERLKALGQSPVVAAR</sequence>
<feature type="region of interest" description="Disordered" evidence="1">
    <location>
        <begin position="38"/>
        <end position="146"/>
    </location>
</feature>
<protein>
    <submittedName>
        <fullName evidence="3">SPOR domain-containing protein</fullName>
    </submittedName>
</protein>
<accession>A0ABR9B9U6</accession>
<dbReference type="InterPro" id="IPR052521">
    <property type="entry name" value="Cell_div_SPOR-domain"/>
</dbReference>
<evidence type="ECO:0000259" key="2">
    <source>
        <dbReference type="PROSITE" id="PS51724"/>
    </source>
</evidence>
<dbReference type="Gene3D" id="3.30.70.1070">
    <property type="entry name" value="Sporulation related repeat"/>
    <property type="match status" value="1"/>
</dbReference>
<dbReference type="PROSITE" id="PS51724">
    <property type="entry name" value="SPOR"/>
    <property type="match status" value="1"/>
</dbReference>
<evidence type="ECO:0000313" key="4">
    <source>
        <dbReference type="Proteomes" id="UP000603602"/>
    </source>
</evidence>
<feature type="compositionally biased region" description="Low complexity" evidence="1">
    <location>
        <begin position="104"/>
        <end position="121"/>
    </location>
</feature>
<dbReference type="Pfam" id="PF05036">
    <property type="entry name" value="SPOR"/>
    <property type="match status" value="1"/>
</dbReference>
<dbReference type="InterPro" id="IPR036680">
    <property type="entry name" value="SPOR-like_sf"/>
</dbReference>
<name>A0ABR9B9U6_9RHOO</name>
<dbReference type="EMBL" id="JACYTO010000001">
    <property type="protein sequence ID" value="MBD8503124.1"/>
    <property type="molecule type" value="Genomic_DNA"/>
</dbReference>
<dbReference type="InterPro" id="IPR007730">
    <property type="entry name" value="SPOR-like_dom"/>
</dbReference>
<dbReference type="Proteomes" id="UP000603602">
    <property type="component" value="Unassembled WGS sequence"/>
</dbReference>
<evidence type="ECO:0000313" key="3">
    <source>
        <dbReference type="EMBL" id="MBD8503124.1"/>
    </source>
</evidence>
<reference evidence="4" key="1">
    <citation type="submission" date="2023-07" db="EMBL/GenBank/DDBJ databases">
        <title>Thauera sp. CAU 1555 isolated from sand of Yaerae Beach.</title>
        <authorList>
            <person name="Kim W."/>
        </authorList>
    </citation>
    <scope>NUCLEOTIDE SEQUENCE [LARGE SCALE GENOMIC DNA]</scope>
    <source>
        <strain evidence="4">CAU 1555</strain>
    </source>
</reference>
<feature type="compositionally biased region" description="Low complexity" evidence="1">
    <location>
        <begin position="84"/>
        <end position="96"/>
    </location>
</feature>
<dbReference type="SUPFAM" id="SSF110997">
    <property type="entry name" value="Sporulation related repeat"/>
    <property type="match status" value="1"/>
</dbReference>
<gene>
    <name evidence="3" type="ORF">IFO67_09535</name>
</gene>